<sequence>MQEVYDFIKDAGTYYLATVEGDQPRVRPFGTINVFDGKLYIQTGKVKEVSKQIQANPKVEVCAFKDGKWIRLAGELVRDERKEAKEDMLEHYPDLKKMYSADDDNTEVLYFKNATATISSFMEEPKVVKF</sequence>
<dbReference type="Pfam" id="PF01243">
    <property type="entry name" value="PNPOx_N"/>
    <property type="match status" value="1"/>
</dbReference>
<dbReference type="InterPro" id="IPR011576">
    <property type="entry name" value="Pyridox_Oxase_N"/>
</dbReference>
<gene>
    <name evidence="2" type="ORF">SAMN05216249_10859</name>
</gene>
<reference evidence="2 3" key="1">
    <citation type="submission" date="2016-10" db="EMBL/GenBank/DDBJ databases">
        <authorList>
            <person name="de Groot N.N."/>
        </authorList>
    </citation>
    <scope>NUCLEOTIDE SEQUENCE [LARGE SCALE GENOMIC DNA]</scope>
    <source>
        <strain evidence="2 3">DSM 5522</strain>
    </source>
</reference>
<dbReference type="InterPro" id="IPR012349">
    <property type="entry name" value="Split_barrel_FMN-bd"/>
</dbReference>
<evidence type="ECO:0000259" key="1">
    <source>
        <dbReference type="Pfam" id="PF01243"/>
    </source>
</evidence>
<dbReference type="STRING" id="1120918.SAMN05216249_10859"/>
<organism evidence="2 3">
    <name type="scientific">Acetitomaculum ruminis DSM 5522</name>
    <dbReference type="NCBI Taxonomy" id="1120918"/>
    <lineage>
        <taxon>Bacteria</taxon>
        <taxon>Bacillati</taxon>
        <taxon>Bacillota</taxon>
        <taxon>Clostridia</taxon>
        <taxon>Lachnospirales</taxon>
        <taxon>Lachnospiraceae</taxon>
        <taxon>Acetitomaculum</taxon>
    </lineage>
</organism>
<dbReference type="RefSeq" id="WP_092872039.1">
    <property type="nucleotide sequence ID" value="NZ_FOJY01000008.1"/>
</dbReference>
<evidence type="ECO:0000313" key="2">
    <source>
        <dbReference type="EMBL" id="SFB06756.1"/>
    </source>
</evidence>
<dbReference type="AlphaFoldDB" id="A0A1I0Y274"/>
<dbReference type="OrthoDB" id="9792542at2"/>
<accession>A0A1I0Y274</accession>
<proteinExistence type="predicted"/>
<dbReference type="Gene3D" id="2.30.110.10">
    <property type="entry name" value="Electron Transport, Fmn-binding Protein, Chain A"/>
    <property type="match status" value="1"/>
</dbReference>
<keyword evidence="3" id="KW-1185">Reference proteome</keyword>
<feature type="domain" description="Pyridoxamine 5'-phosphate oxidase N-terminal" evidence="1">
    <location>
        <begin position="2"/>
        <end position="109"/>
    </location>
</feature>
<dbReference type="EMBL" id="FOJY01000008">
    <property type="protein sequence ID" value="SFB06756.1"/>
    <property type="molecule type" value="Genomic_DNA"/>
</dbReference>
<protein>
    <submittedName>
        <fullName evidence="2">Uncharacterized protein, pyridoxamine 5'-phosphate oxidase (PNPOx-like) family</fullName>
    </submittedName>
</protein>
<name>A0A1I0Y274_9FIRM</name>
<dbReference type="Proteomes" id="UP000198838">
    <property type="component" value="Unassembled WGS sequence"/>
</dbReference>
<dbReference type="SUPFAM" id="SSF50475">
    <property type="entry name" value="FMN-binding split barrel"/>
    <property type="match status" value="1"/>
</dbReference>
<evidence type="ECO:0000313" key="3">
    <source>
        <dbReference type="Proteomes" id="UP000198838"/>
    </source>
</evidence>